<comment type="similarity">
    <text evidence="4">Belongs to the NanE family.</text>
</comment>
<dbReference type="SUPFAM" id="SSF51366">
    <property type="entry name" value="Ribulose-phoshate binding barrel"/>
    <property type="match status" value="1"/>
</dbReference>
<dbReference type="InterPro" id="IPR011060">
    <property type="entry name" value="RibuloseP-bd_barrel"/>
</dbReference>
<dbReference type="EMBL" id="QUMS01000001">
    <property type="protein sequence ID" value="REG10332.1"/>
    <property type="molecule type" value="Genomic_DNA"/>
</dbReference>
<dbReference type="RefSeq" id="WP_116223520.1">
    <property type="nucleotide sequence ID" value="NZ_AP018437.1"/>
</dbReference>
<evidence type="ECO:0000256" key="6">
    <source>
        <dbReference type="ARBA" id="ARBA00023235"/>
    </source>
</evidence>
<dbReference type="GO" id="GO:0005829">
    <property type="term" value="C:cytosol"/>
    <property type="evidence" value="ECO:0007669"/>
    <property type="project" value="TreeGrafter"/>
</dbReference>
<protein>
    <recommendedName>
        <fullName evidence="5">N-acylglucosamine-6-phosphate 2-epimerase</fullName>
        <ecNumber evidence="5">5.1.3.9</ecNumber>
    </recommendedName>
</protein>
<reference evidence="8 9" key="1">
    <citation type="submission" date="2018-08" db="EMBL/GenBank/DDBJ databases">
        <title>Genomic Encyclopedia of Type Strains, Phase IV (KMG-IV): sequencing the most valuable type-strain genomes for metagenomic binning, comparative biology and taxonomic classification.</title>
        <authorList>
            <person name="Goeker M."/>
        </authorList>
    </citation>
    <scope>NUCLEOTIDE SEQUENCE [LARGE SCALE GENOMIC DNA]</scope>
    <source>
        <strain evidence="8 9">DSM 23923</strain>
    </source>
</reference>
<evidence type="ECO:0000256" key="3">
    <source>
        <dbReference type="ARBA" id="ARBA00005081"/>
    </source>
</evidence>
<keyword evidence="7" id="KW-0119">Carbohydrate metabolism</keyword>
<evidence type="ECO:0000313" key="8">
    <source>
        <dbReference type="EMBL" id="REG10332.1"/>
    </source>
</evidence>
<dbReference type="Gene3D" id="3.20.20.70">
    <property type="entry name" value="Aldolase class I"/>
    <property type="match status" value="1"/>
</dbReference>
<dbReference type="PANTHER" id="PTHR36204">
    <property type="entry name" value="N-ACETYLMANNOSAMINE-6-PHOSPHATE 2-EPIMERASE-RELATED"/>
    <property type="match status" value="1"/>
</dbReference>
<evidence type="ECO:0000256" key="1">
    <source>
        <dbReference type="ARBA" id="ARBA00000056"/>
    </source>
</evidence>
<dbReference type="OrthoDB" id="9781704at2"/>
<name>A0A347ZUV3_9CHLR</name>
<dbReference type="GO" id="GO:0047465">
    <property type="term" value="F:N-acylglucosamine-6-phosphate 2-epimerase activity"/>
    <property type="evidence" value="ECO:0007669"/>
    <property type="project" value="UniProtKB-EC"/>
</dbReference>
<gene>
    <name evidence="8" type="ORF">DFR64_0187</name>
</gene>
<keyword evidence="6" id="KW-0413">Isomerase</keyword>
<dbReference type="Pfam" id="PF04131">
    <property type="entry name" value="NanE"/>
    <property type="match status" value="1"/>
</dbReference>
<dbReference type="AlphaFoldDB" id="A0A347ZUV3"/>
<comment type="catalytic activity">
    <reaction evidence="1">
        <text>an N-acyl-D-glucosamine 6-phosphate = an N-acyl-D-mannosamine 6-phosphate</text>
        <dbReference type="Rhea" id="RHEA:23932"/>
        <dbReference type="ChEBI" id="CHEBI:57599"/>
        <dbReference type="ChEBI" id="CHEBI:57666"/>
        <dbReference type="EC" id="5.1.3.9"/>
    </reaction>
</comment>
<evidence type="ECO:0000313" key="9">
    <source>
        <dbReference type="Proteomes" id="UP000256388"/>
    </source>
</evidence>
<dbReference type="NCBIfam" id="NF002231">
    <property type="entry name" value="PRK01130.1"/>
    <property type="match status" value="1"/>
</dbReference>
<evidence type="ECO:0000256" key="2">
    <source>
        <dbReference type="ARBA" id="ARBA00002147"/>
    </source>
</evidence>
<dbReference type="InterPro" id="IPR007260">
    <property type="entry name" value="NanE"/>
</dbReference>
<dbReference type="InterPro" id="IPR013785">
    <property type="entry name" value="Aldolase_TIM"/>
</dbReference>
<comment type="pathway">
    <text evidence="3">Amino-sugar metabolism; N-acetylneuraminate degradation; D-fructose 6-phosphate from N-acetylneuraminate: step 3/5.</text>
</comment>
<organism evidence="8 9">
    <name type="scientific">Pelolinea submarina</name>
    <dbReference type="NCBI Taxonomy" id="913107"/>
    <lineage>
        <taxon>Bacteria</taxon>
        <taxon>Bacillati</taxon>
        <taxon>Chloroflexota</taxon>
        <taxon>Anaerolineae</taxon>
        <taxon>Anaerolineales</taxon>
        <taxon>Anaerolineaceae</taxon>
        <taxon>Pelolinea</taxon>
    </lineage>
</organism>
<comment type="caution">
    <text evidence="8">The sequence shown here is derived from an EMBL/GenBank/DDBJ whole genome shotgun (WGS) entry which is preliminary data.</text>
</comment>
<proteinExistence type="inferred from homology"/>
<evidence type="ECO:0000256" key="7">
    <source>
        <dbReference type="ARBA" id="ARBA00023277"/>
    </source>
</evidence>
<accession>A0A347ZUV3</accession>
<dbReference type="Proteomes" id="UP000256388">
    <property type="component" value="Unassembled WGS sequence"/>
</dbReference>
<keyword evidence="9" id="KW-1185">Reference proteome</keyword>
<evidence type="ECO:0000256" key="5">
    <source>
        <dbReference type="ARBA" id="ARBA00013180"/>
    </source>
</evidence>
<evidence type="ECO:0000256" key="4">
    <source>
        <dbReference type="ARBA" id="ARBA00007439"/>
    </source>
</evidence>
<dbReference type="UniPathway" id="UPA00629">
    <property type="reaction ID" value="UER00682"/>
</dbReference>
<dbReference type="EC" id="5.1.3.9" evidence="5"/>
<sequence length="255" mass="27979">MNTILTELQHKLIVSCQAFPGSPLYGPDYLQKMAMCAIKGGAGGIRACWPDNIKAIRSITDLPIVGINKVGFDDPQSLDKVYITPTFESAAEVIEAGADILGMDSTPRGRTYDDINKLIEQIRKYYPEILIMADLSTVEEGLKAEEMGVDVVSTTLSGYTRSSLKSSLLEKSTYMDEAKLDNLIHEEPPDLDLLKALKKSVKIKINAEGRIWKVEQVIDAMKCGVDMVTVGAAITMPEKITSKFVNAINTVYPSD</sequence>
<comment type="function">
    <text evidence="2">Converts N-acetylmannosamine-6-phosphate (ManNAc-6-P) to N-acetylglucosamine-6-phosphate (GlcNAc-6-P).</text>
</comment>
<dbReference type="GO" id="GO:0006053">
    <property type="term" value="P:N-acetylmannosamine catabolic process"/>
    <property type="evidence" value="ECO:0007669"/>
    <property type="project" value="TreeGrafter"/>
</dbReference>
<dbReference type="GO" id="GO:0019262">
    <property type="term" value="P:N-acetylneuraminate catabolic process"/>
    <property type="evidence" value="ECO:0007669"/>
    <property type="project" value="UniProtKB-UniPathway"/>
</dbReference>
<dbReference type="CDD" id="cd04729">
    <property type="entry name" value="NanE"/>
    <property type="match status" value="1"/>
</dbReference>
<dbReference type="PANTHER" id="PTHR36204:SF1">
    <property type="entry name" value="N-ACETYLMANNOSAMINE-6-PHOSPHATE 2-EPIMERASE-RELATED"/>
    <property type="match status" value="1"/>
</dbReference>